<dbReference type="OrthoDB" id="9801899at2"/>
<dbReference type="Gene3D" id="3.90.550.10">
    <property type="entry name" value="Spore Coat Polysaccharide Biosynthesis Protein SpsA, Chain A"/>
    <property type="match status" value="1"/>
</dbReference>
<keyword evidence="2" id="KW-0808">Transferase</keyword>
<dbReference type="EMBL" id="RZNY01000010">
    <property type="protein sequence ID" value="RUT46116.1"/>
    <property type="molecule type" value="Genomic_DNA"/>
</dbReference>
<organism evidence="2 3">
    <name type="scientific">Paenibacillus anaericanus</name>
    <dbReference type="NCBI Taxonomy" id="170367"/>
    <lineage>
        <taxon>Bacteria</taxon>
        <taxon>Bacillati</taxon>
        <taxon>Bacillota</taxon>
        <taxon>Bacilli</taxon>
        <taxon>Bacillales</taxon>
        <taxon>Paenibacillaceae</taxon>
        <taxon>Paenibacillus</taxon>
    </lineage>
</organism>
<dbReference type="PANTHER" id="PTHR47183:SF1">
    <property type="entry name" value="GLUCOSE-1-PHOSPHATE CYTIDYLYLTRANSFERASE"/>
    <property type="match status" value="1"/>
</dbReference>
<dbReference type="RefSeq" id="WP_127192570.1">
    <property type="nucleotide sequence ID" value="NZ_RZNY01000010.1"/>
</dbReference>
<dbReference type="Pfam" id="PF00483">
    <property type="entry name" value="NTP_transferase"/>
    <property type="match status" value="1"/>
</dbReference>
<reference evidence="2 3" key="1">
    <citation type="submission" date="2018-12" db="EMBL/GenBank/DDBJ databases">
        <authorList>
            <person name="Sun L."/>
            <person name="Chen Z."/>
        </authorList>
    </citation>
    <scope>NUCLEOTIDE SEQUENCE [LARGE SCALE GENOMIC DNA]</scope>
    <source>
        <strain evidence="2 3">DSM 15890</strain>
    </source>
</reference>
<dbReference type="GO" id="GO:0009243">
    <property type="term" value="P:O antigen biosynthetic process"/>
    <property type="evidence" value="ECO:0007669"/>
    <property type="project" value="InterPro"/>
</dbReference>
<dbReference type="SUPFAM" id="SSF53448">
    <property type="entry name" value="Nucleotide-diphospho-sugar transferases"/>
    <property type="match status" value="1"/>
</dbReference>
<evidence type="ECO:0000313" key="3">
    <source>
        <dbReference type="Proteomes" id="UP000279446"/>
    </source>
</evidence>
<keyword evidence="3" id="KW-1185">Reference proteome</keyword>
<dbReference type="EC" id="2.7.7.33" evidence="2"/>
<feature type="domain" description="Nucleotidyl transferase" evidence="1">
    <location>
        <begin position="2"/>
        <end position="211"/>
    </location>
</feature>
<dbReference type="AlphaFoldDB" id="A0A433Y8E2"/>
<protein>
    <submittedName>
        <fullName evidence="2">Glucose-1-phosphate cytidylyltransferase</fullName>
        <ecNumber evidence="2">2.7.7.33</ecNumber>
    </submittedName>
</protein>
<dbReference type="CDD" id="cd02524">
    <property type="entry name" value="G1P_cytidylyltransferase"/>
    <property type="match status" value="1"/>
</dbReference>
<evidence type="ECO:0000313" key="2">
    <source>
        <dbReference type="EMBL" id="RUT46116.1"/>
    </source>
</evidence>
<gene>
    <name evidence="2" type="primary">rfbF</name>
    <name evidence="2" type="ORF">EJP82_13395</name>
</gene>
<dbReference type="InterPro" id="IPR005835">
    <property type="entry name" value="NTP_transferase_dom"/>
</dbReference>
<comment type="caution">
    <text evidence="2">The sequence shown here is derived from an EMBL/GenBank/DDBJ whole genome shotgun (WGS) entry which is preliminary data.</text>
</comment>
<sequence>MKAVILAGGYGTRISEETQLRPKPMIEIGDQPILWHVMNVYAQHGYREFIVCLGYKGNVIKEYFAHYHLFGSDVTFDFGNSKNEITVHNHYHDSWKVTLVDTGKETMTGGRIRRIRKYVGDEPFMLTYGDGLSDINIEKLVEFHKAHGKLATVTAVQPMGRFGVLQLTPRGEVQGFEEKPNGDGGWVSGGFFILQPEVFDLIDADMTLWEKEPMSRLAASGQLMAYHHNGFWHPMDTLRDRNYLEDLWKSGRAPWKKKGEE</sequence>
<dbReference type="InterPro" id="IPR013446">
    <property type="entry name" value="G1P_cyt_trans-like"/>
</dbReference>
<dbReference type="InterPro" id="IPR029044">
    <property type="entry name" value="Nucleotide-diphossugar_trans"/>
</dbReference>
<dbReference type="GO" id="GO:0047343">
    <property type="term" value="F:glucose-1-phosphate cytidylyltransferase activity"/>
    <property type="evidence" value="ECO:0007669"/>
    <property type="project" value="UniProtKB-EC"/>
</dbReference>
<proteinExistence type="predicted"/>
<dbReference type="PANTHER" id="PTHR47183">
    <property type="entry name" value="GLUCOSE-1-PHOSPHATE CYTIDYLYLTRANSFERASE-RELATED"/>
    <property type="match status" value="1"/>
</dbReference>
<dbReference type="InterPro" id="IPR046981">
    <property type="entry name" value="G1P_cyt_trans"/>
</dbReference>
<accession>A0A433Y8E2</accession>
<name>A0A433Y8E2_9BACL</name>
<keyword evidence="2" id="KW-0548">Nucleotidyltransferase</keyword>
<evidence type="ECO:0000259" key="1">
    <source>
        <dbReference type="Pfam" id="PF00483"/>
    </source>
</evidence>
<dbReference type="NCBIfam" id="TIGR02623">
    <property type="entry name" value="G1P_cyt_trans"/>
    <property type="match status" value="1"/>
</dbReference>
<dbReference type="Proteomes" id="UP000279446">
    <property type="component" value="Unassembled WGS sequence"/>
</dbReference>